<dbReference type="GO" id="GO:0003676">
    <property type="term" value="F:nucleic acid binding"/>
    <property type="evidence" value="ECO:0007669"/>
    <property type="project" value="InterPro"/>
</dbReference>
<evidence type="ECO:0000256" key="7">
    <source>
        <dbReference type="ARBA" id="ARBA00023146"/>
    </source>
</evidence>
<comment type="similarity">
    <text evidence="1 8">Belongs to the class-II aminoacyl-tRNA synthetase family.</text>
</comment>
<keyword evidence="3 8" id="KW-0436">Ligase</keyword>
<reference evidence="10 11" key="2">
    <citation type="submission" date="2019-05" db="EMBL/GenBank/DDBJ databases">
        <title>Genome evolution of the obligate endosymbiont Buchnera aphidicola.</title>
        <authorList>
            <person name="Moran N.A."/>
        </authorList>
    </citation>
    <scope>NUCLEOTIDE SEQUENCE [LARGE SCALE GENOMIC DNA]</scope>
    <source>
        <strain evidence="10 11">Hla</strain>
    </source>
</reference>
<dbReference type="PROSITE" id="PS50862">
    <property type="entry name" value="AA_TRNA_LIGASE_II"/>
    <property type="match status" value="1"/>
</dbReference>
<dbReference type="FunFam" id="3.30.930.10:FF:000016">
    <property type="entry name" value="Asparagine--tRNA ligase"/>
    <property type="match status" value="1"/>
</dbReference>
<evidence type="ECO:0000259" key="9">
    <source>
        <dbReference type="PROSITE" id="PS50862"/>
    </source>
</evidence>
<dbReference type="PRINTS" id="PR01042">
    <property type="entry name" value="TRNASYNTHASP"/>
</dbReference>
<dbReference type="GO" id="GO:0006421">
    <property type="term" value="P:asparaginyl-tRNA aminoacylation"/>
    <property type="evidence" value="ECO:0007669"/>
    <property type="project" value="UniProtKB-UniRule"/>
</dbReference>
<evidence type="ECO:0000313" key="11">
    <source>
        <dbReference type="Proteomes" id="UP000298738"/>
    </source>
</evidence>
<dbReference type="GO" id="GO:0005524">
    <property type="term" value="F:ATP binding"/>
    <property type="evidence" value="ECO:0007669"/>
    <property type="project" value="UniProtKB-UniRule"/>
</dbReference>
<evidence type="ECO:0000313" key="10">
    <source>
        <dbReference type="EMBL" id="QCI21079.1"/>
    </source>
</evidence>
<sequence>MNTVSISDIYKDTTIVNTSITICGWVRSRRNSKLGFSFISIYDGSCFDSIQVIAKNSLSNYDDEILHLTIGCSVILTGILIFSIGDKQTYEIQAKEIQVVGWIENPETYPISAKKHSMEYLREVAHLRSRTNLIGVISRIRHYVLQKLHHFLHEKNYFWVPTPIITGLNTEGTGEMFRVSTLDMNNIPKNKDGSVDFKKDFFGKESFLTVSGQLNIEAYACSLSKVYTFGPTFRAENSNTSRHLAEFWMLEIESAFTNLNDISDFAEYMLKYIFKSILQDCMSDINFLKNYIDTNIVNRLQTLLSVDFIRIDYIDAINILIDSKIEFKNTIFLGADLSSEHERFLVEKYFNKVPIIIKNYPKELKAFYMRLNDDKKTVAAIDLLVPNVGELIGGSQREERILILDERLLELGLKKEDYWWYRDLRRYGTVPHSGFGMGFERLISCITGVSNVRDIIPFPRTSNNTKF</sequence>
<accession>A0A4D6XYJ3</accession>
<dbReference type="Proteomes" id="UP000298738">
    <property type="component" value="Chromosome"/>
</dbReference>
<dbReference type="NCBIfam" id="NF003037">
    <property type="entry name" value="PRK03932.1"/>
    <property type="match status" value="1"/>
</dbReference>
<comment type="subcellular location">
    <subcellularLocation>
        <location evidence="8">Cytoplasm</location>
    </subcellularLocation>
</comment>
<organism evidence="10 11">
    <name type="scientific">Buchnera aphidicola</name>
    <name type="common">Hyperomyzus lactucae</name>
    <dbReference type="NCBI Taxonomy" id="1241860"/>
    <lineage>
        <taxon>Bacteria</taxon>
        <taxon>Pseudomonadati</taxon>
        <taxon>Pseudomonadota</taxon>
        <taxon>Gammaproteobacteria</taxon>
        <taxon>Enterobacterales</taxon>
        <taxon>Erwiniaceae</taxon>
        <taxon>Buchnera</taxon>
    </lineage>
</organism>
<dbReference type="InterPro" id="IPR006195">
    <property type="entry name" value="aa-tRNA-synth_II"/>
</dbReference>
<dbReference type="EMBL" id="CP034876">
    <property type="protein sequence ID" value="QCI21079.1"/>
    <property type="molecule type" value="Genomic_DNA"/>
</dbReference>
<dbReference type="InterPro" id="IPR004365">
    <property type="entry name" value="NA-bd_OB_tRNA"/>
</dbReference>
<evidence type="ECO:0000256" key="4">
    <source>
        <dbReference type="ARBA" id="ARBA00022741"/>
    </source>
</evidence>
<dbReference type="Pfam" id="PF00152">
    <property type="entry name" value="tRNA-synt_2"/>
    <property type="match status" value="1"/>
</dbReference>
<keyword evidence="6 8" id="KW-0648">Protein biosynthesis</keyword>
<dbReference type="InterPro" id="IPR045864">
    <property type="entry name" value="aa-tRNA-synth_II/BPL/LPL"/>
</dbReference>
<dbReference type="PANTHER" id="PTHR22594">
    <property type="entry name" value="ASPARTYL/LYSYL-TRNA SYNTHETASE"/>
    <property type="match status" value="1"/>
</dbReference>
<dbReference type="InterPro" id="IPR002312">
    <property type="entry name" value="Asp/Asn-tRNA-synth_IIb"/>
</dbReference>
<dbReference type="CDD" id="cd00776">
    <property type="entry name" value="AsxRS_core"/>
    <property type="match status" value="1"/>
</dbReference>
<evidence type="ECO:0000256" key="8">
    <source>
        <dbReference type="HAMAP-Rule" id="MF_00534"/>
    </source>
</evidence>
<comment type="subunit">
    <text evidence="8">Homodimer.</text>
</comment>
<keyword evidence="7 8" id="KW-0030">Aminoacyl-tRNA synthetase</keyword>
<dbReference type="InterPro" id="IPR012340">
    <property type="entry name" value="NA-bd_OB-fold"/>
</dbReference>
<dbReference type="Pfam" id="PF01336">
    <property type="entry name" value="tRNA_anti-codon"/>
    <property type="match status" value="1"/>
</dbReference>
<dbReference type="PANTHER" id="PTHR22594:SF34">
    <property type="entry name" value="ASPARAGINE--TRNA LIGASE, MITOCHONDRIAL-RELATED"/>
    <property type="match status" value="1"/>
</dbReference>
<keyword evidence="5 8" id="KW-0067">ATP-binding</keyword>
<feature type="domain" description="Aminoacyl-transfer RNA synthetases class-II family profile" evidence="9">
    <location>
        <begin position="139"/>
        <end position="457"/>
    </location>
</feature>
<dbReference type="GO" id="GO:0005737">
    <property type="term" value="C:cytoplasm"/>
    <property type="evidence" value="ECO:0007669"/>
    <property type="project" value="UniProtKB-SubCell"/>
</dbReference>
<dbReference type="NCBIfam" id="TIGR00457">
    <property type="entry name" value="asnS"/>
    <property type="match status" value="1"/>
</dbReference>
<dbReference type="Gene3D" id="3.30.930.10">
    <property type="entry name" value="Bira Bifunctional Protein, Domain 2"/>
    <property type="match status" value="1"/>
</dbReference>
<evidence type="ECO:0000256" key="6">
    <source>
        <dbReference type="ARBA" id="ARBA00022917"/>
    </source>
</evidence>
<evidence type="ECO:0000256" key="3">
    <source>
        <dbReference type="ARBA" id="ARBA00022598"/>
    </source>
</evidence>
<dbReference type="InterPro" id="IPR004364">
    <property type="entry name" value="Aa-tRNA-synt_II"/>
</dbReference>
<protein>
    <recommendedName>
        <fullName evidence="8">Asparagine--tRNA ligase</fullName>
        <ecNumber evidence="8">6.1.1.22</ecNumber>
    </recommendedName>
    <alternativeName>
        <fullName evidence="8">Asparaginyl-tRNA synthetase</fullName>
        <shortName evidence="8">AsnRS</shortName>
    </alternativeName>
</protein>
<reference evidence="10 11" key="1">
    <citation type="submission" date="2018-12" db="EMBL/GenBank/DDBJ databases">
        <authorList>
            <person name="Chong R.A."/>
        </authorList>
    </citation>
    <scope>NUCLEOTIDE SEQUENCE [LARGE SCALE GENOMIC DNA]</scope>
    <source>
        <strain evidence="10 11">Hla</strain>
    </source>
</reference>
<dbReference type="Gene3D" id="2.40.50.140">
    <property type="entry name" value="Nucleic acid-binding proteins"/>
    <property type="match status" value="1"/>
</dbReference>
<gene>
    <name evidence="8" type="primary">asnS</name>
    <name evidence="10" type="ORF">D9V68_01830</name>
</gene>
<dbReference type="InterPro" id="IPR004522">
    <property type="entry name" value="Asn-tRNA-ligase"/>
</dbReference>
<name>A0A4D6XYJ3_9GAMM</name>
<dbReference type="AlphaFoldDB" id="A0A4D6XYJ3"/>
<dbReference type="SUPFAM" id="SSF50249">
    <property type="entry name" value="Nucleic acid-binding proteins"/>
    <property type="match status" value="1"/>
</dbReference>
<evidence type="ECO:0000256" key="2">
    <source>
        <dbReference type="ARBA" id="ARBA00022490"/>
    </source>
</evidence>
<proteinExistence type="inferred from homology"/>
<dbReference type="GO" id="GO:0004816">
    <property type="term" value="F:asparagine-tRNA ligase activity"/>
    <property type="evidence" value="ECO:0007669"/>
    <property type="project" value="UniProtKB-UniRule"/>
</dbReference>
<keyword evidence="4 8" id="KW-0547">Nucleotide-binding</keyword>
<dbReference type="HAMAP" id="MF_00534">
    <property type="entry name" value="Asn_tRNA_synth"/>
    <property type="match status" value="1"/>
</dbReference>
<dbReference type="CDD" id="cd04318">
    <property type="entry name" value="EcAsnRS_like_N"/>
    <property type="match status" value="1"/>
</dbReference>
<dbReference type="SUPFAM" id="SSF55681">
    <property type="entry name" value="Class II aaRS and biotin synthetases"/>
    <property type="match status" value="1"/>
</dbReference>
<keyword evidence="2 8" id="KW-0963">Cytoplasm</keyword>
<dbReference type="RefSeq" id="WP_158357779.1">
    <property type="nucleotide sequence ID" value="NZ_CP034876.1"/>
</dbReference>
<evidence type="ECO:0000256" key="1">
    <source>
        <dbReference type="ARBA" id="ARBA00008226"/>
    </source>
</evidence>
<comment type="catalytic activity">
    <reaction evidence="8">
        <text>tRNA(Asn) + L-asparagine + ATP = L-asparaginyl-tRNA(Asn) + AMP + diphosphate + H(+)</text>
        <dbReference type="Rhea" id="RHEA:11180"/>
        <dbReference type="Rhea" id="RHEA-COMP:9659"/>
        <dbReference type="Rhea" id="RHEA-COMP:9674"/>
        <dbReference type="ChEBI" id="CHEBI:15378"/>
        <dbReference type="ChEBI" id="CHEBI:30616"/>
        <dbReference type="ChEBI" id="CHEBI:33019"/>
        <dbReference type="ChEBI" id="CHEBI:58048"/>
        <dbReference type="ChEBI" id="CHEBI:78442"/>
        <dbReference type="ChEBI" id="CHEBI:78515"/>
        <dbReference type="ChEBI" id="CHEBI:456215"/>
        <dbReference type="EC" id="6.1.1.22"/>
    </reaction>
</comment>
<evidence type="ECO:0000256" key="5">
    <source>
        <dbReference type="ARBA" id="ARBA00022840"/>
    </source>
</evidence>
<dbReference type="OrthoDB" id="9762036at2"/>
<dbReference type="EC" id="6.1.1.22" evidence="8"/>